<keyword evidence="1" id="KW-0812">Transmembrane</keyword>
<keyword evidence="3" id="KW-1185">Reference proteome</keyword>
<evidence type="ECO:0000313" key="2">
    <source>
        <dbReference type="EMBL" id="KAF9071390.1"/>
    </source>
</evidence>
<evidence type="ECO:0000313" key="3">
    <source>
        <dbReference type="Proteomes" id="UP000772434"/>
    </source>
</evidence>
<gene>
    <name evidence="2" type="ORF">BDP27DRAFT_1322425</name>
</gene>
<evidence type="ECO:0000256" key="1">
    <source>
        <dbReference type="SAM" id="Phobius"/>
    </source>
</evidence>
<reference evidence="2" key="1">
    <citation type="submission" date="2020-11" db="EMBL/GenBank/DDBJ databases">
        <authorList>
            <consortium name="DOE Joint Genome Institute"/>
            <person name="Ahrendt S."/>
            <person name="Riley R."/>
            <person name="Andreopoulos W."/>
            <person name="Labutti K."/>
            <person name="Pangilinan J."/>
            <person name="Ruiz-Duenas F.J."/>
            <person name="Barrasa J.M."/>
            <person name="Sanchez-Garcia M."/>
            <person name="Camarero S."/>
            <person name="Miyauchi S."/>
            <person name="Serrano A."/>
            <person name="Linde D."/>
            <person name="Babiker R."/>
            <person name="Drula E."/>
            <person name="Ayuso-Fernandez I."/>
            <person name="Pacheco R."/>
            <person name="Padilla G."/>
            <person name="Ferreira P."/>
            <person name="Barriuso J."/>
            <person name="Kellner H."/>
            <person name="Castanera R."/>
            <person name="Alfaro M."/>
            <person name="Ramirez L."/>
            <person name="Pisabarro A.G."/>
            <person name="Kuo A."/>
            <person name="Tritt A."/>
            <person name="Lipzen A."/>
            <person name="He G."/>
            <person name="Yan M."/>
            <person name="Ng V."/>
            <person name="Cullen D."/>
            <person name="Martin F."/>
            <person name="Rosso M.-N."/>
            <person name="Henrissat B."/>
            <person name="Hibbett D."/>
            <person name="Martinez A.T."/>
            <person name="Grigoriev I.V."/>
        </authorList>
    </citation>
    <scope>NUCLEOTIDE SEQUENCE</scope>
    <source>
        <strain evidence="2">AH 40177</strain>
    </source>
</reference>
<sequence length="190" mass="21554">MYYSPDYQTLAASPQIAQISQNLLTTLSTSLPTLSLWILVSVFMSMTILRYTLLPCLTLHGLEQTIKTVDAMLQGHIGLGIIPFNDGGTRSNFCFAPGQRGLGLLDCSEYLLCSDQLAYLDVGDLERSRRCMDYEERLCRYLKVFIDRICMISSAYKEVDILRHEIKHSTILTSKRHNKLKLDVLLLGKQ</sequence>
<accession>A0A9P5Q008</accession>
<keyword evidence="1" id="KW-0472">Membrane</keyword>
<proteinExistence type="predicted"/>
<dbReference type="EMBL" id="JADNRY010000033">
    <property type="protein sequence ID" value="KAF9071390.1"/>
    <property type="molecule type" value="Genomic_DNA"/>
</dbReference>
<name>A0A9P5Q008_9AGAR</name>
<dbReference type="Proteomes" id="UP000772434">
    <property type="component" value="Unassembled WGS sequence"/>
</dbReference>
<feature type="transmembrane region" description="Helical" evidence="1">
    <location>
        <begin position="34"/>
        <end position="53"/>
    </location>
</feature>
<protein>
    <submittedName>
        <fullName evidence="2">Uncharacterized protein</fullName>
    </submittedName>
</protein>
<keyword evidence="1" id="KW-1133">Transmembrane helix</keyword>
<dbReference type="AlphaFoldDB" id="A0A9P5Q008"/>
<organism evidence="2 3">
    <name type="scientific">Rhodocollybia butyracea</name>
    <dbReference type="NCBI Taxonomy" id="206335"/>
    <lineage>
        <taxon>Eukaryota</taxon>
        <taxon>Fungi</taxon>
        <taxon>Dikarya</taxon>
        <taxon>Basidiomycota</taxon>
        <taxon>Agaricomycotina</taxon>
        <taxon>Agaricomycetes</taxon>
        <taxon>Agaricomycetidae</taxon>
        <taxon>Agaricales</taxon>
        <taxon>Marasmiineae</taxon>
        <taxon>Omphalotaceae</taxon>
        <taxon>Rhodocollybia</taxon>
    </lineage>
</organism>
<comment type="caution">
    <text evidence="2">The sequence shown here is derived from an EMBL/GenBank/DDBJ whole genome shotgun (WGS) entry which is preliminary data.</text>
</comment>